<keyword evidence="2" id="KW-1185">Reference proteome</keyword>
<evidence type="ECO:0000313" key="1">
    <source>
        <dbReference type="EMBL" id="SFK12033.1"/>
    </source>
</evidence>
<organism evidence="1 2">
    <name type="scientific">Amycolatopsis sacchari</name>
    <dbReference type="NCBI Taxonomy" id="115433"/>
    <lineage>
        <taxon>Bacteria</taxon>
        <taxon>Bacillati</taxon>
        <taxon>Actinomycetota</taxon>
        <taxon>Actinomycetes</taxon>
        <taxon>Pseudonocardiales</taxon>
        <taxon>Pseudonocardiaceae</taxon>
        <taxon>Amycolatopsis</taxon>
    </lineage>
</organism>
<sequence>MSHSNTAFDKAQIDAQAQRHVDMAQDIAQQLENLHVEVQNTLQGSSSQMTKALEQVYTSWKENVKKVVLDNMNLMAEAMKAEANNQEMQDTDNTRAIMNTVSPVGSFLGG</sequence>
<dbReference type="Proteomes" id="UP000199025">
    <property type="component" value="Unassembled WGS sequence"/>
</dbReference>
<protein>
    <submittedName>
        <fullName evidence="1">Uncharacterized protein</fullName>
    </submittedName>
</protein>
<dbReference type="RefSeq" id="WP_091510881.1">
    <property type="nucleotide sequence ID" value="NZ_CBDQZW010000049.1"/>
</dbReference>
<evidence type="ECO:0000313" key="2">
    <source>
        <dbReference type="Proteomes" id="UP000199025"/>
    </source>
</evidence>
<dbReference type="Gene3D" id="1.10.287.1060">
    <property type="entry name" value="ESAT-6-like"/>
    <property type="match status" value="1"/>
</dbReference>
<accession>A0A1I3WXB0</accession>
<proteinExistence type="predicted"/>
<dbReference type="STRING" id="115433.SAMN05421835_11428"/>
<name>A0A1I3WXB0_9PSEU</name>
<reference evidence="1 2" key="1">
    <citation type="submission" date="2016-10" db="EMBL/GenBank/DDBJ databases">
        <authorList>
            <person name="de Groot N.N."/>
        </authorList>
    </citation>
    <scope>NUCLEOTIDE SEQUENCE [LARGE SCALE GENOMIC DNA]</scope>
    <source>
        <strain evidence="1 2">DSM 44468</strain>
    </source>
</reference>
<gene>
    <name evidence="1" type="ORF">SAMN05421835_11428</name>
</gene>
<dbReference type="EMBL" id="FORP01000014">
    <property type="protein sequence ID" value="SFK12033.1"/>
    <property type="molecule type" value="Genomic_DNA"/>
</dbReference>
<dbReference type="AlphaFoldDB" id="A0A1I3WXB0"/>